<name>A0ABS5F211_9PROT</name>
<dbReference type="InterPro" id="IPR001296">
    <property type="entry name" value="Glyco_trans_1"/>
</dbReference>
<dbReference type="PANTHER" id="PTHR46401:SF8">
    <property type="entry name" value="BLL6006 PROTEIN"/>
    <property type="match status" value="1"/>
</dbReference>
<accession>A0ABS5F211</accession>
<dbReference type="RefSeq" id="WP_211854265.1">
    <property type="nucleotide sequence ID" value="NZ_JAAGBB010000024.1"/>
</dbReference>
<dbReference type="Proteomes" id="UP001196870">
    <property type="component" value="Unassembled WGS sequence"/>
</dbReference>
<organism evidence="3 4">
    <name type="scientific">Plastoroseomonas hellenica</name>
    <dbReference type="NCBI Taxonomy" id="2687306"/>
    <lineage>
        <taxon>Bacteria</taxon>
        <taxon>Pseudomonadati</taxon>
        <taxon>Pseudomonadota</taxon>
        <taxon>Alphaproteobacteria</taxon>
        <taxon>Acetobacterales</taxon>
        <taxon>Acetobacteraceae</taxon>
        <taxon>Plastoroseomonas</taxon>
    </lineage>
</organism>
<keyword evidence="1" id="KW-0472">Membrane</keyword>
<dbReference type="Gene3D" id="3.40.50.2000">
    <property type="entry name" value="Glycogen Phosphorylase B"/>
    <property type="match status" value="1"/>
</dbReference>
<evidence type="ECO:0000313" key="3">
    <source>
        <dbReference type="EMBL" id="MBR0666565.1"/>
    </source>
</evidence>
<sequence>MSDEMRVIPAPGTSRPKIGVWLERTEGSSFAVEGMSRLLGFLIEGAARSRCCIFCVAVPPSSAEQARSFLRGLQAREGVDWLVNATAPEAVMQSAAISSSAPAVEESLPAASPDLPKWARLSPRTMGNSILVLGIMSMPLVIIRAMLRPMWRLLWPHLRPRLEVIREAYRHPATGVSFAVGWLDRLPLGLGRRLGRLLQAWIATGEPADEPGSLAAGAREAARPDESEGPIIPPSIADLARKAATSMPVDGWLVLMPYFNAATLLPKPKAVLFPDAIPVEFAAGWTNDYFVNGGFWAEWQARIRHLLADGDPVITFSEHVARRHASGIFGVAPERCHVVPHAPPRLAHLLPFLASAEAPSPTRTLAAEMLRQYAADREWTYLREFPFEEVTYLVVSTQDRPNKNLQVVIEAVRILLRRDLLDVKLIVTAGIHPGLPLDALLGEHGLRHDVISMPFLPDDIHAALFHCAALAVHPSVFEGGRAPFPFSEAVSVGTPCIMANGPHVQELISEVPELRDAVFNPYDPEELAQLIRSVLQERASLLERQTSILQVISERNWGQVAADYVAVIMGKPPQTSPPFSLA</sequence>
<evidence type="ECO:0000256" key="1">
    <source>
        <dbReference type="SAM" id="Phobius"/>
    </source>
</evidence>
<evidence type="ECO:0000259" key="2">
    <source>
        <dbReference type="Pfam" id="PF00534"/>
    </source>
</evidence>
<dbReference type="EMBL" id="JAAGBB010000024">
    <property type="protein sequence ID" value="MBR0666565.1"/>
    <property type="molecule type" value="Genomic_DNA"/>
</dbReference>
<keyword evidence="1" id="KW-0812">Transmembrane</keyword>
<proteinExistence type="predicted"/>
<protein>
    <submittedName>
        <fullName evidence="3">Glycosyltransferase family 4 protein</fullName>
    </submittedName>
</protein>
<dbReference type="PANTHER" id="PTHR46401">
    <property type="entry name" value="GLYCOSYLTRANSFERASE WBBK-RELATED"/>
    <property type="match status" value="1"/>
</dbReference>
<dbReference type="SUPFAM" id="SSF53756">
    <property type="entry name" value="UDP-Glycosyltransferase/glycogen phosphorylase"/>
    <property type="match status" value="1"/>
</dbReference>
<keyword evidence="1" id="KW-1133">Transmembrane helix</keyword>
<gene>
    <name evidence="3" type="ORF">GXW71_19560</name>
</gene>
<dbReference type="Pfam" id="PF00534">
    <property type="entry name" value="Glycos_transf_1"/>
    <property type="match status" value="1"/>
</dbReference>
<feature type="transmembrane region" description="Helical" evidence="1">
    <location>
        <begin position="130"/>
        <end position="151"/>
    </location>
</feature>
<feature type="domain" description="Glycosyl transferase family 1" evidence="2">
    <location>
        <begin position="388"/>
        <end position="540"/>
    </location>
</feature>
<reference evidence="4" key="1">
    <citation type="journal article" date="2021" name="Syst. Appl. Microbiol.">
        <title>Roseomonas hellenica sp. nov., isolated from roots of wild-growing Alkanna tinctoria.</title>
        <authorList>
            <person name="Rat A."/>
            <person name="Naranjo H.D."/>
            <person name="Lebbe L."/>
            <person name="Cnockaert M."/>
            <person name="Krigas N."/>
            <person name="Grigoriadou K."/>
            <person name="Maloupa E."/>
            <person name="Willems A."/>
        </authorList>
    </citation>
    <scope>NUCLEOTIDE SEQUENCE [LARGE SCALE GENOMIC DNA]</scope>
    <source>
        <strain evidence="4">LMG 31523</strain>
    </source>
</reference>
<comment type="caution">
    <text evidence="3">The sequence shown here is derived from an EMBL/GenBank/DDBJ whole genome shotgun (WGS) entry which is preliminary data.</text>
</comment>
<evidence type="ECO:0000313" key="4">
    <source>
        <dbReference type="Proteomes" id="UP001196870"/>
    </source>
</evidence>
<keyword evidence="4" id="KW-1185">Reference proteome</keyword>